<dbReference type="InterPro" id="IPR020287">
    <property type="entry name" value="Tail_sheath_C"/>
</dbReference>
<organism evidence="4 5">
    <name type="scientific">Chromobacterium fluminis</name>
    <dbReference type="NCBI Taxonomy" id="3044269"/>
    <lineage>
        <taxon>Bacteria</taxon>
        <taxon>Pseudomonadati</taxon>
        <taxon>Pseudomonadota</taxon>
        <taxon>Betaproteobacteria</taxon>
        <taxon>Neisseriales</taxon>
        <taxon>Chromobacteriaceae</taxon>
        <taxon>Chromobacterium</taxon>
    </lineage>
</organism>
<reference evidence="4 5" key="1">
    <citation type="submission" date="2020-03" db="EMBL/GenBank/DDBJ databases">
        <title>Draft genome sequence of environmentally isolated cultures.</title>
        <authorList>
            <person name="Wilson H.S."/>
            <person name="De Leon M.E."/>
        </authorList>
    </citation>
    <scope>NUCLEOTIDE SEQUENCE [LARGE SCALE GENOMIC DNA]</scope>
    <source>
        <strain evidence="4 5">HSC-31F16</strain>
    </source>
</reference>
<feature type="domain" description="Tail sheath protein subtilisin-like" evidence="2">
    <location>
        <begin position="206"/>
        <end position="369"/>
    </location>
</feature>
<proteinExistence type="inferred from homology"/>
<feature type="domain" description="Tail sheath protein C-terminal" evidence="3">
    <location>
        <begin position="378"/>
        <end position="490"/>
    </location>
</feature>
<name>A0ABX0LDZ5_9NEIS</name>
<evidence type="ECO:0000259" key="2">
    <source>
        <dbReference type="Pfam" id="PF04984"/>
    </source>
</evidence>
<dbReference type="Proteomes" id="UP001515641">
    <property type="component" value="Unassembled WGS sequence"/>
</dbReference>
<dbReference type="Pfam" id="PF17482">
    <property type="entry name" value="Phage_sheath_1C"/>
    <property type="match status" value="1"/>
</dbReference>
<dbReference type="Pfam" id="PF04984">
    <property type="entry name" value="Phage_sheath_1"/>
    <property type="match status" value="1"/>
</dbReference>
<keyword evidence="5" id="KW-1185">Reference proteome</keyword>
<comment type="similarity">
    <text evidence="1">Belongs to the myoviridae tail sheath protein family.</text>
</comment>
<comment type="caution">
    <text evidence="4">The sequence shown here is derived from an EMBL/GenBank/DDBJ whole genome shotgun (WGS) entry which is preliminary data.</text>
</comment>
<evidence type="ECO:0000313" key="5">
    <source>
        <dbReference type="Proteomes" id="UP001515641"/>
    </source>
</evidence>
<gene>
    <name evidence="4" type="ORF">HA052_20880</name>
</gene>
<dbReference type="RefSeq" id="WP_166453418.1">
    <property type="nucleotide sequence ID" value="NZ_JAAOMA010000038.1"/>
</dbReference>
<dbReference type="InterPro" id="IPR035089">
    <property type="entry name" value="Phage_sheath_subtilisin"/>
</dbReference>
<dbReference type="InterPro" id="IPR007067">
    <property type="entry name" value="Tail_sheath"/>
</dbReference>
<sequence>MTIPFKNIPANIRVPLFYAEVDNSRANTAQANQRALIIGQITAAGTGVANVPVISQGVSDAQTVGGQNSMLALMTAKYRQNDQFGEVWYLPLADNAGALAATGTITIGGAPTANGTLYLYVGGVRYAIPVLTTQTAAQIATSIANIIGADAACPVTAAAAGSVVTLTAVNKGPCGNDIDLRMNYQGPIGGEQLPAGVSVTIAQMSGGATAPDMTTALANLGDMPFDFIVCPYNDATSLNALQSLLNDQTGRWSYSKQLYGHVFAAYHGTLGAQTTLGTTRNNQHETIIGFNDSPTPNWLWAAALAGAAAVSLRADPATPLQTVAIQGVLAPPLQSRFVLSDRNTLLFDGISTFMVGQDGTVYIENLITSYQKNAFGNPDNSYLEVETLFSLMYVLRFMRTIVTSKYARMKLAANGTRFAAGSNIVTPDIIRGALIAAYRELEYQGLVQNGDAFKQGLIVQQDSNNPNRVNVLWPGILINQLRIFALLAQFRLQ</sequence>
<evidence type="ECO:0000256" key="1">
    <source>
        <dbReference type="ARBA" id="ARBA00008005"/>
    </source>
</evidence>
<dbReference type="EMBL" id="JAAOMA010000038">
    <property type="protein sequence ID" value="NHR07646.1"/>
    <property type="molecule type" value="Genomic_DNA"/>
</dbReference>
<accession>A0ABX0LDZ5</accession>
<evidence type="ECO:0000259" key="3">
    <source>
        <dbReference type="Pfam" id="PF17482"/>
    </source>
</evidence>
<protein>
    <submittedName>
        <fullName evidence="4">Phage tail protein</fullName>
    </submittedName>
</protein>
<evidence type="ECO:0000313" key="4">
    <source>
        <dbReference type="EMBL" id="NHR07646.1"/>
    </source>
</evidence>
<dbReference type="PIRSF" id="PIRSF007349">
    <property type="entry name" value="Tsp_L"/>
    <property type="match status" value="1"/>
</dbReference>